<reference evidence="3 4" key="1">
    <citation type="submission" date="2019-07" db="EMBL/GenBank/DDBJ databases">
        <title>Rhodotorula toruloides NBRC10032 genome sequencing.</title>
        <authorList>
            <person name="Shida Y."/>
            <person name="Takaku H."/>
            <person name="Ogasawara W."/>
            <person name="Mori K."/>
        </authorList>
    </citation>
    <scope>NUCLEOTIDE SEQUENCE [LARGE SCALE GENOMIC DNA]</scope>
    <source>
        <strain evidence="3 4">NBRC10032</strain>
    </source>
</reference>
<keyword evidence="2" id="KW-0732">Signal</keyword>
<dbReference type="EMBL" id="BJWK01000010">
    <property type="protein sequence ID" value="GEM10353.1"/>
    <property type="molecule type" value="Genomic_DNA"/>
</dbReference>
<dbReference type="Gene3D" id="1.20.140.150">
    <property type="match status" value="1"/>
</dbReference>
<dbReference type="AlphaFoldDB" id="A0A511KIZ8"/>
<evidence type="ECO:0000256" key="2">
    <source>
        <dbReference type="SAM" id="SignalP"/>
    </source>
</evidence>
<gene>
    <name evidence="3" type="ORF">Rt10032_c10g4370</name>
</gene>
<feature type="chain" id="PRO_5022101027" description="Actin cortical patch SUR7/pH-response regulator PalI" evidence="2">
    <location>
        <begin position="21"/>
        <end position="254"/>
    </location>
</feature>
<dbReference type="OrthoDB" id="61370at2759"/>
<comment type="caution">
    <text evidence="3">The sequence shown here is derived from an EMBL/GenBank/DDBJ whole genome shotgun (WGS) entry which is preliminary data.</text>
</comment>
<feature type="transmembrane region" description="Helical" evidence="1">
    <location>
        <begin position="140"/>
        <end position="161"/>
    </location>
</feature>
<evidence type="ECO:0000256" key="1">
    <source>
        <dbReference type="SAM" id="Phobius"/>
    </source>
</evidence>
<proteinExistence type="predicted"/>
<evidence type="ECO:0008006" key="5">
    <source>
        <dbReference type="Google" id="ProtNLM"/>
    </source>
</evidence>
<evidence type="ECO:0000313" key="4">
    <source>
        <dbReference type="Proteomes" id="UP000321518"/>
    </source>
</evidence>
<keyword evidence="1" id="KW-0472">Membrane</keyword>
<feature type="transmembrane region" description="Helical" evidence="1">
    <location>
        <begin position="173"/>
        <end position="194"/>
    </location>
</feature>
<keyword evidence="1" id="KW-1133">Transmembrane helix</keyword>
<feature type="transmembrane region" description="Helical" evidence="1">
    <location>
        <begin position="214"/>
        <end position="233"/>
    </location>
</feature>
<dbReference type="Proteomes" id="UP000321518">
    <property type="component" value="Unassembled WGS sequence"/>
</dbReference>
<sequence length="254" mass="27820">MKGLLALYLAAFAVSLTTLSLNTASTLQIAWIRTRTPAISPIQLTTTYGLFRVCEESSYEPGVTTCRPFPSRALDCEGQARGAEMQLDEHRGKSVWMSAAGLAGAKKMAQRVTRRKRFAESGWGLCENWSTAGYAHQLSLILGFANIIAIVLTLIGTASAGRGYRTDKLRTGWKLVAGLMFLQAVCMCISSSFIAWERHHDELFAHGSKLGRAWVETVVAYALNLFIVITLILTRITGKLRMVPGDNGYEPIAS</sequence>
<organism evidence="3 4">
    <name type="scientific">Rhodotorula toruloides</name>
    <name type="common">Yeast</name>
    <name type="synonym">Rhodosporidium toruloides</name>
    <dbReference type="NCBI Taxonomy" id="5286"/>
    <lineage>
        <taxon>Eukaryota</taxon>
        <taxon>Fungi</taxon>
        <taxon>Dikarya</taxon>
        <taxon>Basidiomycota</taxon>
        <taxon>Pucciniomycotina</taxon>
        <taxon>Microbotryomycetes</taxon>
        <taxon>Sporidiobolales</taxon>
        <taxon>Sporidiobolaceae</taxon>
        <taxon>Rhodotorula</taxon>
    </lineage>
</organism>
<name>A0A511KIZ8_RHOTO</name>
<keyword evidence="1" id="KW-0812">Transmembrane</keyword>
<feature type="signal peptide" evidence="2">
    <location>
        <begin position="1"/>
        <end position="20"/>
    </location>
</feature>
<evidence type="ECO:0000313" key="3">
    <source>
        <dbReference type="EMBL" id="GEM10353.1"/>
    </source>
</evidence>
<accession>A0A511KIZ8</accession>
<protein>
    <recommendedName>
        <fullName evidence="5">Actin cortical patch SUR7/pH-response regulator PalI</fullName>
    </recommendedName>
</protein>